<protein>
    <submittedName>
        <fullName evidence="2">Uncharacterized protein</fullName>
    </submittedName>
</protein>
<evidence type="ECO:0000313" key="3">
    <source>
        <dbReference type="Proteomes" id="UP000008311"/>
    </source>
</evidence>
<keyword evidence="3" id="KW-1185">Reference proteome</keyword>
<dbReference type="Proteomes" id="UP000008311">
    <property type="component" value="Unassembled WGS sequence"/>
</dbReference>
<organism evidence="2 3">
    <name type="scientific">Ricinus communis</name>
    <name type="common">Castor bean</name>
    <dbReference type="NCBI Taxonomy" id="3988"/>
    <lineage>
        <taxon>Eukaryota</taxon>
        <taxon>Viridiplantae</taxon>
        <taxon>Streptophyta</taxon>
        <taxon>Embryophyta</taxon>
        <taxon>Tracheophyta</taxon>
        <taxon>Spermatophyta</taxon>
        <taxon>Magnoliopsida</taxon>
        <taxon>eudicotyledons</taxon>
        <taxon>Gunneridae</taxon>
        <taxon>Pentapetalae</taxon>
        <taxon>rosids</taxon>
        <taxon>fabids</taxon>
        <taxon>Malpighiales</taxon>
        <taxon>Euphorbiaceae</taxon>
        <taxon>Acalyphoideae</taxon>
        <taxon>Acalypheae</taxon>
        <taxon>Ricinus</taxon>
    </lineage>
</organism>
<feature type="compositionally biased region" description="Acidic residues" evidence="1">
    <location>
        <begin position="35"/>
        <end position="50"/>
    </location>
</feature>
<proteinExistence type="predicted"/>
<accession>B9T4V7</accession>
<reference evidence="3" key="1">
    <citation type="journal article" date="2010" name="Nat. Biotechnol.">
        <title>Draft genome sequence of the oilseed species Ricinus communis.</title>
        <authorList>
            <person name="Chan A.P."/>
            <person name="Crabtree J."/>
            <person name="Zhao Q."/>
            <person name="Lorenzi H."/>
            <person name="Orvis J."/>
            <person name="Puiu D."/>
            <person name="Melake-Berhan A."/>
            <person name="Jones K.M."/>
            <person name="Redman J."/>
            <person name="Chen G."/>
            <person name="Cahoon E.B."/>
            <person name="Gedil M."/>
            <person name="Stanke M."/>
            <person name="Haas B.J."/>
            <person name="Wortman J.R."/>
            <person name="Fraser-Liggett C.M."/>
            <person name="Ravel J."/>
            <person name="Rabinowicz P.D."/>
        </authorList>
    </citation>
    <scope>NUCLEOTIDE SEQUENCE [LARGE SCALE GENOMIC DNA]</scope>
    <source>
        <strain evidence="3">cv. Hale</strain>
    </source>
</reference>
<dbReference type="AlphaFoldDB" id="B9T4V7"/>
<sequence length="67" mass="7551">MEDDDGNHGSLDAMNNKGGEYKNSSDTEKDAYTPDSEENEIENDFVEDSNDYINHEDADVVNDLLHL</sequence>
<gene>
    <name evidence="2" type="ORF">RCOM_0411640</name>
</gene>
<evidence type="ECO:0000313" key="2">
    <source>
        <dbReference type="EMBL" id="EEF29108.1"/>
    </source>
</evidence>
<dbReference type="EMBL" id="EQ974493">
    <property type="protein sequence ID" value="EEF29108.1"/>
    <property type="molecule type" value="Genomic_DNA"/>
</dbReference>
<name>B9T4V7_RICCO</name>
<dbReference type="InParanoid" id="B9T4V7"/>
<feature type="compositionally biased region" description="Basic and acidic residues" evidence="1">
    <location>
        <begin position="19"/>
        <end position="32"/>
    </location>
</feature>
<feature type="region of interest" description="Disordered" evidence="1">
    <location>
        <begin position="1"/>
        <end position="54"/>
    </location>
</feature>
<evidence type="ECO:0000256" key="1">
    <source>
        <dbReference type="SAM" id="MobiDB-lite"/>
    </source>
</evidence>